<feature type="region of interest" description="Disordered" evidence="1">
    <location>
        <begin position="375"/>
        <end position="394"/>
    </location>
</feature>
<dbReference type="SUPFAM" id="SSF52540">
    <property type="entry name" value="P-loop containing nucleoside triphosphate hydrolases"/>
    <property type="match status" value="1"/>
</dbReference>
<dbReference type="Proteomes" id="UP000281708">
    <property type="component" value="Unassembled WGS sequence"/>
</dbReference>
<dbReference type="GO" id="GO:0005524">
    <property type="term" value="F:ATP binding"/>
    <property type="evidence" value="ECO:0007669"/>
    <property type="project" value="TreeGrafter"/>
</dbReference>
<dbReference type="Gene3D" id="3.40.50.300">
    <property type="entry name" value="P-loop containing nucleotide triphosphate hydrolases"/>
    <property type="match status" value="1"/>
</dbReference>
<dbReference type="PANTHER" id="PTHR43384">
    <property type="entry name" value="SEPTUM SITE-DETERMINING PROTEIN MIND HOMOLOG, CHLOROPLASTIC-RELATED"/>
    <property type="match status" value="1"/>
</dbReference>
<name>A0A3L8P2G3_9ACTN</name>
<evidence type="ECO:0000313" key="3">
    <source>
        <dbReference type="EMBL" id="RLV49152.1"/>
    </source>
</evidence>
<reference evidence="3 4" key="1">
    <citation type="submission" date="2018-10" db="EMBL/GenBank/DDBJ databases">
        <title>Marmoricola sp. 4Q3S-7 whole genome shotgun sequence.</title>
        <authorList>
            <person name="Li F."/>
        </authorList>
    </citation>
    <scope>NUCLEOTIDE SEQUENCE [LARGE SCALE GENOMIC DNA]</scope>
    <source>
        <strain evidence="3 4">4Q3S-7</strain>
    </source>
</reference>
<feature type="domain" description="AAA" evidence="2">
    <location>
        <begin position="130"/>
        <end position="291"/>
    </location>
</feature>
<evidence type="ECO:0000259" key="2">
    <source>
        <dbReference type="Pfam" id="PF13614"/>
    </source>
</evidence>
<dbReference type="InterPro" id="IPR027417">
    <property type="entry name" value="P-loop_NTPase"/>
</dbReference>
<dbReference type="GO" id="GO:0051782">
    <property type="term" value="P:negative regulation of cell division"/>
    <property type="evidence" value="ECO:0007669"/>
    <property type="project" value="TreeGrafter"/>
</dbReference>
<dbReference type="AlphaFoldDB" id="A0A3L8P2G3"/>
<comment type="caution">
    <text evidence="3">The sequence shown here is derived from an EMBL/GenBank/DDBJ whole genome shotgun (WGS) entry which is preliminary data.</text>
</comment>
<dbReference type="InterPro" id="IPR025669">
    <property type="entry name" value="AAA_dom"/>
</dbReference>
<protein>
    <submittedName>
        <fullName evidence="3">MinD/ParA family protein</fullName>
    </submittedName>
</protein>
<dbReference type="GO" id="GO:0016887">
    <property type="term" value="F:ATP hydrolysis activity"/>
    <property type="evidence" value="ECO:0007669"/>
    <property type="project" value="TreeGrafter"/>
</dbReference>
<dbReference type="GO" id="GO:0009898">
    <property type="term" value="C:cytoplasmic side of plasma membrane"/>
    <property type="evidence" value="ECO:0007669"/>
    <property type="project" value="TreeGrafter"/>
</dbReference>
<sequence>MPVIVDTDTTRAVRLSATVGHSSHVVATVEQLQTWLDRRPNEYAVVLGPDVSMDAAAGLTNRLRLSRPGLSVIMLRTQTTTDLMAQAMYAGVREVIAIDEMDSLRESIERSQQNYDAIHGPSASARDNGKVITVFSPKGGVGKTTVSVNLAVALADNGTNRVALVDLDLAFGDVAITLQLIPEHTIAEAAEVEGHLDNAMLQKLLTRHDSGLMVLAAPTLPDAKDRISPALVRRVIASLRSDFDYIVVDSSPGFDEQVLSAFDETDECIVLATLDVPTVKNVKMSLETLDLLNLAIGHRHLVVNRADDEVGLTIPNVESILGMATIASFPSSVEVANATNHGRPIVLSKPDHPVSRGIRAVAASIAAVEERVPVAAGAGSEPSGRRSLLRRGKK</sequence>
<dbReference type="InterPro" id="IPR050625">
    <property type="entry name" value="ParA/MinD_ATPase"/>
</dbReference>
<evidence type="ECO:0000256" key="1">
    <source>
        <dbReference type="SAM" id="MobiDB-lite"/>
    </source>
</evidence>
<proteinExistence type="predicted"/>
<dbReference type="GO" id="GO:0005829">
    <property type="term" value="C:cytosol"/>
    <property type="evidence" value="ECO:0007669"/>
    <property type="project" value="TreeGrafter"/>
</dbReference>
<organism evidence="3 4">
    <name type="scientific">Nocardioides mangrovicus</name>
    <dbReference type="NCBI Taxonomy" id="2478913"/>
    <lineage>
        <taxon>Bacteria</taxon>
        <taxon>Bacillati</taxon>
        <taxon>Actinomycetota</taxon>
        <taxon>Actinomycetes</taxon>
        <taxon>Propionibacteriales</taxon>
        <taxon>Nocardioidaceae</taxon>
        <taxon>Nocardioides</taxon>
    </lineage>
</organism>
<gene>
    <name evidence="3" type="ORF">D9V37_11360</name>
</gene>
<dbReference type="Gene3D" id="3.40.50.2300">
    <property type="match status" value="1"/>
</dbReference>
<accession>A0A3L8P2G3</accession>
<dbReference type="Pfam" id="PF13614">
    <property type="entry name" value="AAA_31"/>
    <property type="match status" value="1"/>
</dbReference>
<dbReference type="EMBL" id="RDBE01000007">
    <property type="protein sequence ID" value="RLV49152.1"/>
    <property type="molecule type" value="Genomic_DNA"/>
</dbReference>
<dbReference type="PANTHER" id="PTHR43384:SF13">
    <property type="entry name" value="SLR0110 PROTEIN"/>
    <property type="match status" value="1"/>
</dbReference>
<evidence type="ECO:0000313" key="4">
    <source>
        <dbReference type="Proteomes" id="UP000281708"/>
    </source>
</evidence>
<dbReference type="OrthoDB" id="3448281at2"/>
<keyword evidence="4" id="KW-1185">Reference proteome</keyword>
<dbReference type="RefSeq" id="WP_121806255.1">
    <property type="nucleotide sequence ID" value="NZ_RDBE01000007.1"/>
</dbReference>